<dbReference type="InterPro" id="IPR000639">
    <property type="entry name" value="Epox_hydrolase-like"/>
</dbReference>
<dbReference type="HOGENOM" id="CLU_020336_7_3_0"/>
<reference evidence="4" key="1">
    <citation type="submission" date="2011-01" db="EMBL/GenBank/DDBJ databases">
        <title>Complete sequence of plasmid5 of Acidobacterium sp. MP5ACTX9.</title>
        <authorList>
            <consortium name="US DOE Joint Genome Institute"/>
            <person name="Lucas S."/>
            <person name="Copeland A."/>
            <person name="Lapidus A."/>
            <person name="Cheng J.-F."/>
            <person name="Goodwin L."/>
            <person name="Pitluck S."/>
            <person name="Teshima H."/>
            <person name="Detter J.C."/>
            <person name="Han C."/>
            <person name="Tapia R."/>
            <person name="Land M."/>
            <person name="Hauser L."/>
            <person name="Kyrpides N."/>
            <person name="Ivanova N."/>
            <person name="Ovchinnikova G."/>
            <person name="Pagani I."/>
            <person name="Rawat S.R."/>
            <person name="Mannisto M."/>
            <person name="Haggblom M.M."/>
            <person name="Woyke T."/>
        </authorList>
    </citation>
    <scope>NUCLEOTIDE SEQUENCE [LARGE SCALE GENOMIC DNA]</scope>
    <source>
        <strain evidence="4">MP5ACTX9</strain>
        <plasmid evidence="4">Plasmid pACIX905</plasmid>
    </source>
</reference>
<name>E8X7Z5_GRATM</name>
<keyword evidence="3" id="KW-0614">Plasmid</keyword>
<dbReference type="PRINTS" id="PR00412">
    <property type="entry name" value="EPOXHYDRLASE"/>
</dbReference>
<geneLocation type="plasmid" evidence="3 4">
    <name>pACIX905</name>
</geneLocation>
<protein>
    <submittedName>
        <fullName evidence="3">Alpha/beta hydrolase fold protein</fullName>
    </submittedName>
</protein>
<dbReference type="Pfam" id="PF00561">
    <property type="entry name" value="Abhydrolase_1"/>
    <property type="match status" value="1"/>
</dbReference>
<dbReference type="AlphaFoldDB" id="E8X7Z5"/>
<dbReference type="KEGG" id="acm:AciX9_4649"/>
<proteinExistence type="predicted"/>
<feature type="domain" description="AB hydrolase-1" evidence="2">
    <location>
        <begin position="30"/>
        <end position="273"/>
    </location>
</feature>
<keyword evidence="4" id="KW-1185">Reference proteome</keyword>
<dbReference type="Gene3D" id="3.40.50.1820">
    <property type="entry name" value="alpha/beta hydrolase"/>
    <property type="match status" value="1"/>
</dbReference>
<evidence type="ECO:0000313" key="4">
    <source>
        <dbReference type="Proteomes" id="UP000000343"/>
    </source>
</evidence>
<evidence type="ECO:0000256" key="1">
    <source>
        <dbReference type="ARBA" id="ARBA00022801"/>
    </source>
</evidence>
<organism evidence="4">
    <name type="scientific">Granulicella tundricola (strain ATCC BAA-1859 / DSM 23138 / MP5ACTX9)</name>
    <dbReference type="NCBI Taxonomy" id="1198114"/>
    <lineage>
        <taxon>Bacteria</taxon>
        <taxon>Pseudomonadati</taxon>
        <taxon>Acidobacteriota</taxon>
        <taxon>Terriglobia</taxon>
        <taxon>Terriglobales</taxon>
        <taxon>Acidobacteriaceae</taxon>
        <taxon>Granulicella</taxon>
    </lineage>
</organism>
<dbReference type="SUPFAM" id="SSF53474">
    <property type="entry name" value="alpha/beta-Hydrolases"/>
    <property type="match status" value="1"/>
</dbReference>
<evidence type="ECO:0000313" key="3">
    <source>
        <dbReference type="EMBL" id="ADW71579.1"/>
    </source>
</evidence>
<dbReference type="InterPro" id="IPR000073">
    <property type="entry name" value="AB_hydrolase_1"/>
</dbReference>
<sequence length="297" mass="33713">MRYELKTEMVAANDLVFEVLTCGTGKTLALCLHGFPEVALSWREQMLALAESGYRVWAPNQRGYGKSSRPPRMQDYAIENLMADVAALIDASGAQHVVLLGHDWGGIVAWCFASRRLRLLDKLVIINVPHPVCFARSLRRPEQFVRSWYAAAFQMPFLPEWFLRRKNAKGIEEAMLRSSTRPESFSRDLLEATRSNAAEPDALKAMVDWYRAFVCGGGLQRQLRYGFPRIEVPTLLIWGEEDRFLTKASTIGTEEFVTLLSMHFLPGVSHWVQQDATEQCNRLILQFISLELATSEA</sequence>
<dbReference type="PANTHER" id="PTHR43329">
    <property type="entry name" value="EPOXIDE HYDROLASE"/>
    <property type="match status" value="1"/>
</dbReference>
<gene>
    <name evidence="3" type="ordered locus">AciX9_4649</name>
</gene>
<dbReference type="InterPro" id="IPR029058">
    <property type="entry name" value="AB_hydrolase_fold"/>
</dbReference>
<dbReference type="Proteomes" id="UP000000343">
    <property type="component" value="Plasmid pACIX905"/>
</dbReference>
<dbReference type="EMBL" id="CP002485">
    <property type="protein sequence ID" value="ADW71579.1"/>
    <property type="molecule type" value="Genomic_DNA"/>
</dbReference>
<dbReference type="GO" id="GO:0016787">
    <property type="term" value="F:hydrolase activity"/>
    <property type="evidence" value="ECO:0007669"/>
    <property type="project" value="UniProtKB-KW"/>
</dbReference>
<evidence type="ECO:0000259" key="2">
    <source>
        <dbReference type="Pfam" id="PF00561"/>
    </source>
</evidence>
<accession>E8X7Z5</accession>
<keyword evidence="1 3" id="KW-0378">Hydrolase</keyword>